<dbReference type="SUPFAM" id="SSF69593">
    <property type="entry name" value="Glycerol-3-phosphate (1)-acyltransferase"/>
    <property type="match status" value="1"/>
</dbReference>
<evidence type="ECO:0000313" key="8">
    <source>
        <dbReference type="EMBL" id="KAL2047332.1"/>
    </source>
</evidence>
<keyword evidence="6" id="KW-0472">Membrane</keyword>
<feature type="compositionally biased region" description="Basic and acidic residues" evidence="5">
    <location>
        <begin position="259"/>
        <end position="269"/>
    </location>
</feature>
<dbReference type="SMART" id="SM00563">
    <property type="entry name" value="PlsC"/>
    <property type="match status" value="1"/>
</dbReference>
<dbReference type="PANTHER" id="PTHR10434">
    <property type="entry name" value="1-ACYL-SN-GLYCEROL-3-PHOSPHATE ACYLTRANSFERASE"/>
    <property type="match status" value="1"/>
</dbReference>
<evidence type="ECO:0000313" key="9">
    <source>
        <dbReference type="Proteomes" id="UP001590950"/>
    </source>
</evidence>
<keyword evidence="6" id="KW-0812">Transmembrane</keyword>
<evidence type="ECO:0000256" key="5">
    <source>
        <dbReference type="SAM" id="MobiDB-lite"/>
    </source>
</evidence>
<keyword evidence="4" id="KW-0594">Phospholipid biosynthesis</keyword>
<evidence type="ECO:0000256" key="4">
    <source>
        <dbReference type="RuleBase" id="RU361267"/>
    </source>
</evidence>
<sequence length="329" mass="36205">MLSLLTTLWRMLTVYLGAILAFFFLSALNISPRASFYARILASYGTLIFCASYGVIASLVLRLFGKQNIAQWATARSFHYTMALTTGVHFEIVGGKEYLNTRPCVLIGNHQSELDVLLLGTIFPKYCSVTAKSSLARMPFLGWFMALSGTVFIDRANRESAVAAFEKAAQRMKRERQSVFIFPEGTRSYANGPELGAFKKGAFHLAVQAGMPIVPVVAGNYWGGAEREGAEVQGGTDTRQSPPTNPNSPPHSRRRRRAHTLDARTHAQRADCPNGKPNGTESYESRNYGWRRRSGTACCTAFTPAVAENSNMDREVERRLAVTSVCAGV</sequence>
<dbReference type="Pfam" id="PF01553">
    <property type="entry name" value="Acyltransferase"/>
    <property type="match status" value="1"/>
</dbReference>
<reference evidence="8 9" key="1">
    <citation type="submission" date="2024-09" db="EMBL/GenBank/DDBJ databases">
        <title>Rethinking Asexuality: The Enigmatic Case of Functional Sexual Genes in Lepraria (Stereocaulaceae).</title>
        <authorList>
            <person name="Doellman M."/>
            <person name="Sun Y."/>
            <person name="Barcenas-Pena A."/>
            <person name="Lumbsch H.T."/>
            <person name="Grewe F."/>
        </authorList>
    </citation>
    <scope>NUCLEOTIDE SEQUENCE [LARGE SCALE GENOMIC DNA]</scope>
    <source>
        <strain evidence="8 9">Mercado 3170</strain>
    </source>
</reference>
<comment type="caution">
    <text evidence="8">The sequence shown here is derived from an EMBL/GenBank/DDBJ whole genome shotgun (WGS) entry which is preliminary data.</text>
</comment>
<evidence type="ECO:0000259" key="7">
    <source>
        <dbReference type="SMART" id="SM00563"/>
    </source>
</evidence>
<feature type="transmembrane region" description="Helical" evidence="6">
    <location>
        <begin position="12"/>
        <end position="30"/>
    </location>
</feature>
<name>A0ABR4ANL2_9LECA</name>
<protein>
    <recommendedName>
        <fullName evidence="4">1-acyl-sn-glycerol-3-phosphate acyltransferase</fullName>
        <ecNumber evidence="4">2.3.1.51</ecNumber>
    </recommendedName>
</protein>
<proteinExistence type="inferred from homology"/>
<keyword evidence="3 4" id="KW-0012">Acyltransferase</keyword>
<keyword evidence="4" id="KW-1208">Phospholipid metabolism</keyword>
<dbReference type="NCBIfam" id="TIGR00530">
    <property type="entry name" value="AGP_acyltrn"/>
    <property type="match status" value="1"/>
</dbReference>
<feature type="transmembrane region" description="Helical" evidence="6">
    <location>
        <begin position="36"/>
        <end position="61"/>
    </location>
</feature>
<dbReference type="CDD" id="cd07989">
    <property type="entry name" value="LPLAT_AGPAT-like"/>
    <property type="match status" value="1"/>
</dbReference>
<keyword evidence="4" id="KW-0443">Lipid metabolism</keyword>
<evidence type="ECO:0000256" key="1">
    <source>
        <dbReference type="ARBA" id="ARBA00008655"/>
    </source>
</evidence>
<feature type="domain" description="Phospholipid/glycerol acyltransferase" evidence="7">
    <location>
        <begin position="104"/>
        <end position="221"/>
    </location>
</feature>
<dbReference type="Proteomes" id="UP001590950">
    <property type="component" value="Unassembled WGS sequence"/>
</dbReference>
<comment type="domain">
    <text evidence="4">The HXXXXD motif is essential for acyltransferase activity and may constitute the binding site for the phosphate moiety of the glycerol-3-phosphate.</text>
</comment>
<comment type="catalytic activity">
    <reaction evidence="4">
        <text>a 1-acyl-sn-glycero-3-phosphate + an acyl-CoA = a 1,2-diacyl-sn-glycero-3-phosphate + CoA</text>
        <dbReference type="Rhea" id="RHEA:19709"/>
        <dbReference type="ChEBI" id="CHEBI:57287"/>
        <dbReference type="ChEBI" id="CHEBI:57970"/>
        <dbReference type="ChEBI" id="CHEBI:58342"/>
        <dbReference type="ChEBI" id="CHEBI:58608"/>
        <dbReference type="EC" id="2.3.1.51"/>
    </reaction>
</comment>
<keyword evidence="4" id="KW-0444">Lipid biosynthesis</keyword>
<keyword evidence="2 4" id="KW-0808">Transferase</keyword>
<dbReference type="InterPro" id="IPR004552">
    <property type="entry name" value="AGP_acyltrans"/>
</dbReference>
<keyword evidence="6" id="KW-1133">Transmembrane helix</keyword>
<evidence type="ECO:0000256" key="3">
    <source>
        <dbReference type="ARBA" id="ARBA00023315"/>
    </source>
</evidence>
<dbReference type="EC" id="2.3.1.51" evidence="4"/>
<comment type="similarity">
    <text evidence="1 4">Belongs to the 1-acyl-sn-glycerol-3-phosphate acyltransferase family.</text>
</comment>
<evidence type="ECO:0000256" key="2">
    <source>
        <dbReference type="ARBA" id="ARBA00022679"/>
    </source>
</evidence>
<accession>A0ABR4ANL2</accession>
<evidence type="ECO:0000256" key="6">
    <source>
        <dbReference type="SAM" id="Phobius"/>
    </source>
</evidence>
<dbReference type="InterPro" id="IPR002123">
    <property type="entry name" value="Plipid/glycerol_acylTrfase"/>
</dbReference>
<dbReference type="PANTHER" id="PTHR10434:SF11">
    <property type="entry name" value="1-ACYL-SN-GLYCEROL-3-PHOSPHATE ACYLTRANSFERASE"/>
    <property type="match status" value="1"/>
</dbReference>
<dbReference type="EMBL" id="JBEFKJ010000003">
    <property type="protein sequence ID" value="KAL2047332.1"/>
    <property type="molecule type" value="Genomic_DNA"/>
</dbReference>
<gene>
    <name evidence="8" type="ORF">N7G274_001353</name>
</gene>
<organism evidence="8 9">
    <name type="scientific">Stereocaulon virgatum</name>
    <dbReference type="NCBI Taxonomy" id="373712"/>
    <lineage>
        <taxon>Eukaryota</taxon>
        <taxon>Fungi</taxon>
        <taxon>Dikarya</taxon>
        <taxon>Ascomycota</taxon>
        <taxon>Pezizomycotina</taxon>
        <taxon>Lecanoromycetes</taxon>
        <taxon>OSLEUM clade</taxon>
        <taxon>Lecanoromycetidae</taxon>
        <taxon>Lecanorales</taxon>
        <taxon>Lecanorineae</taxon>
        <taxon>Stereocaulaceae</taxon>
        <taxon>Stereocaulon</taxon>
    </lineage>
</organism>
<keyword evidence="9" id="KW-1185">Reference proteome</keyword>
<feature type="region of interest" description="Disordered" evidence="5">
    <location>
        <begin position="229"/>
        <end position="287"/>
    </location>
</feature>